<reference evidence="3 4" key="1">
    <citation type="submission" date="2018-06" db="EMBL/GenBank/DDBJ databases">
        <title>Genomic Encyclopedia of Type Strains, Phase IV (KMG-IV): sequencing the most valuable type-strain genomes for metagenomic binning, comparative biology and taxonomic classification.</title>
        <authorList>
            <person name="Goeker M."/>
        </authorList>
    </citation>
    <scope>NUCLEOTIDE SEQUENCE [LARGE SCALE GENOMIC DNA]</scope>
    <source>
        <strain evidence="3 4">DSM 18048</strain>
    </source>
</reference>
<dbReference type="InterPro" id="IPR000073">
    <property type="entry name" value="AB_hydrolase_1"/>
</dbReference>
<evidence type="ECO:0000259" key="2">
    <source>
        <dbReference type="Pfam" id="PF00561"/>
    </source>
</evidence>
<proteinExistence type="predicted"/>
<dbReference type="GO" id="GO:0016787">
    <property type="term" value="F:hydrolase activity"/>
    <property type="evidence" value="ECO:0007669"/>
    <property type="project" value="UniProtKB-KW"/>
</dbReference>
<dbReference type="EMBL" id="QJSX01000017">
    <property type="protein sequence ID" value="PYE50554.1"/>
    <property type="molecule type" value="Genomic_DNA"/>
</dbReference>
<comment type="caution">
    <text evidence="3">The sequence shown here is derived from an EMBL/GenBank/DDBJ whole genome shotgun (WGS) entry which is preliminary data.</text>
</comment>
<evidence type="ECO:0000256" key="1">
    <source>
        <dbReference type="ARBA" id="ARBA00022801"/>
    </source>
</evidence>
<dbReference type="SUPFAM" id="SSF53474">
    <property type="entry name" value="alpha/beta-Hydrolases"/>
    <property type="match status" value="1"/>
</dbReference>
<feature type="domain" description="AB hydrolase-1" evidence="2">
    <location>
        <begin position="50"/>
        <end position="120"/>
    </location>
</feature>
<dbReference type="GO" id="GO:0016020">
    <property type="term" value="C:membrane"/>
    <property type="evidence" value="ECO:0007669"/>
    <property type="project" value="TreeGrafter"/>
</dbReference>
<sequence>MDPDKLHRIFTGEVFSNDDFRDCFEMIQPLYNVDYDPEEGAKRLARIPFRYETHNWAFSRNQRRYDLAERLHEIQVPMLVTVGRHDWITPLKTSEEIAANLPNSELVIFENSGHSPQLEEKEHFLDVVRSFLARHVPVPTRG</sequence>
<gene>
    <name evidence="3" type="ORF">DES52_11772</name>
</gene>
<protein>
    <submittedName>
        <fullName evidence="3">Alpha/beta hydrolase family protein</fullName>
    </submittedName>
</protein>
<organism evidence="3 4">
    <name type="scientific">Deinococcus yavapaiensis KR-236</name>
    <dbReference type="NCBI Taxonomy" id="694435"/>
    <lineage>
        <taxon>Bacteria</taxon>
        <taxon>Thermotogati</taxon>
        <taxon>Deinococcota</taxon>
        <taxon>Deinococci</taxon>
        <taxon>Deinococcales</taxon>
        <taxon>Deinococcaceae</taxon>
        <taxon>Deinococcus</taxon>
    </lineage>
</organism>
<dbReference type="InterPro" id="IPR050266">
    <property type="entry name" value="AB_hydrolase_sf"/>
</dbReference>
<evidence type="ECO:0000313" key="3">
    <source>
        <dbReference type="EMBL" id="PYE50554.1"/>
    </source>
</evidence>
<keyword evidence="4" id="KW-1185">Reference proteome</keyword>
<dbReference type="PANTHER" id="PTHR43798:SF31">
    <property type="entry name" value="AB HYDROLASE SUPERFAMILY PROTEIN YCLE"/>
    <property type="match status" value="1"/>
</dbReference>
<dbReference type="Proteomes" id="UP000248326">
    <property type="component" value="Unassembled WGS sequence"/>
</dbReference>
<dbReference type="Gene3D" id="3.40.50.1820">
    <property type="entry name" value="alpha/beta hydrolase"/>
    <property type="match status" value="1"/>
</dbReference>
<dbReference type="PANTHER" id="PTHR43798">
    <property type="entry name" value="MONOACYLGLYCEROL LIPASE"/>
    <property type="match status" value="1"/>
</dbReference>
<dbReference type="InterPro" id="IPR029058">
    <property type="entry name" value="AB_hydrolase_fold"/>
</dbReference>
<dbReference type="Pfam" id="PF00561">
    <property type="entry name" value="Abhydrolase_1"/>
    <property type="match status" value="1"/>
</dbReference>
<keyword evidence="1 3" id="KW-0378">Hydrolase</keyword>
<accession>A0A318S248</accession>
<dbReference type="AlphaFoldDB" id="A0A318S248"/>
<evidence type="ECO:0000313" key="4">
    <source>
        <dbReference type="Proteomes" id="UP000248326"/>
    </source>
</evidence>
<name>A0A318S248_9DEIO</name>